<proteinExistence type="predicted"/>
<dbReference type="RefSeq" id="WP_061568007.1">
    <property type="nucleotide sequence ID" value="NZ_LQYT01000010.1"/>
</dbReference>
<dbReference type="EMBL" id="LQYT01000010">
    <property type="protein sequence ID" value="KYD22436.1"/>
    <property type="molecule type" value="Genomic_DNA"/>
</dbReference>
<dbReference type="InterPro" id="IPR012340">
    <property type="entry name" value="NA-bd_OB-fold"/>
</dbReference>
<keyword evidence="4 5" id="KW-0472">Membrane</keyword>
<evidence type="ECO:0000256" key="1">
    <source>
        <dbReference type="ARBA" id="ARBA00004141"/>
    </source>
</evidence>
<dbReference type="PANTHER" id="PTHR33507:SF3">
    <property type="entry name" value="INNER MEMBRANE PROTEIN YBBJ"/>
    <property type="match status" value="1"/>
</dbReference>
<dbReference type="Gene3D" id="3.90.226.10">
    <property type="entry name" value="2-enoyl-CoA Hydratase, Chain A, domain 1"/>
    <property type="match status" value="1"/>
</dbReference>
<dbReference type="PATRIC" id="fig|301148.3.peg.394"/>
<dbReference type="Pfam" id="PF25145">
    <property type="entry name" value="NfeD1b_N"/>
    <property type="match status" value="1"/>
</dbReference>
<evidence type="ECO:0000259" key="7">
    <source>
        <dbReference type="Pfam" id="PF01957"/>
    </source>
</evidence>
<feature type="domain" description="NfeD integral membrane" evidence="8">
    <location>
        <begin position="231"/>
        <end position="344"/>
    </location>
</feature>
<feature type="domain" description="NfeD-like C-terminal" evidence="7">
    <location>
        <begin position="376"/>
        <end position="429"/>
    </location>
</feature>
<reference evidence="10 11" key="1">
    <citation type="submission" date="2016-01" db="EMBL/GenBank/DDBJ databases">
        <title>Draft Genome Sequences of Seven Thermophilic Sporeformers Isolated from Foods.</title>
        <authorList>
            <person name="Berendsen E.M."/>
            <person name="Wells-Bennik M.H."/>
            <person name="Krawcyk A.O."/>
            <person name="De Jong A."/>
            <person name="Holsappel S."/>
            <person name="Eijlander R.T."/>
            <person name="Kuipers O.P."/>
        </authorList>
    </citation>
    <scope>NUCLEOTIDE SEQUENCE [LARGE SCALE GENOMIC DNA]</scope>
    <source>
        <strain evidence="10 11">B4135</strain>
    </source>
</reference>
<feature type="transmembrane region" description="Helical" evidence="5">
    <location>
        <begin position="300"/>
        <end position="318"/>
    </location>
</feature>
<evidence type="ECO:0000256" key="2">
    <source>
        <dbReference type="ARBA" id="ARBA00022692"/>
    </source>
</evidence>
<feature type="transmembrane region" description="Helical" evidence="5">
    <location>
        <begin position="225"/>
        <end position="245"/>
    </location>
</feature>
<dbReference type="SUPFAM" id="SSF141322">
    <property type="entry name" value="NfeD domain-like"/>
    <property type="match status" value="1"/>
</dbReference>
<dbReference type="InterPro" id="IPR056739">
    <property type="entry name" value="NfeD_membrane"/>
</dbReference>
<dbReference type="GO" id="GO:0005886">
    <property type="term" value="C:plasma membrane"/>
    <property type="evidence" value="ECO:0007669"/>
    <property type="project" value="TreeGrafter"/>
</dbReference>
<feature type="signal peptide" evidence="6">
    <location>
        <begin position="1"/>
        <end position="20"/>
    </location>
</feature>
<dbReference type="STRING" id="301148.B4135_1226"/>
<dbReference type="Gene3D" id="2.40.50.140">
    <property type="entry name" value="Nucleic acid-binding proteins"/>
    <property type="match status" value="1"/>
</dbReference>
<evidence type="ECO:0000259" key="9">
    <source>
        <dbReference type="Pfam" id="PF25145"/>
    </source>
</evidence>
<dbReference type="Proteomes" id="UP000075683">
    <property type="component" value="Unassembled WGS sequence"/>
</dbReference>
<keyword evidence="2 5" id="KW-0812">Transmembrane</keyword>
<comment type="caution">
    <text evidence="10">The sequence shown here is derived from an EMBL/GenBank/DDBJ whole genome shotgun (WGS) entry which is preliminary data.</text>
</comment>
<organism evidence="10 11">
    <name type="scientific">Caldibacillus debilis</name>
    <dbReference type="NCBI Taxonomy" id="301148"/>
    <lineage>
        <taxon>Bacteria</taxon>
        <taxon>Bacillati</taxon>
        <taxon>Bacillota</taxon>
        <taxon>Bacilli</taxon>
        <taxon>Bacillales</taxon>
        <taxon>Bacillaceae</taxon>
        <taxon>Caldibacillus</taxon>
    </lineage>
</organism>
<feature type="transmembrane region" description="Helical" evidence="5">
    <location>
        <begin position="252"/>
        <end position="269"/>
    </location>
</feature>
<evidence type="ECO:0000259" key="8">
    <source>
        <dbReference type="Pfam" id="PF24961"/>
    </source>
</evidence>
<keyword evidence="6" id="KW-0732">Signal</keyword>
<feature type="domain" description="NfeD1b N-terminal" evidence="9">
    <location>
        <begin position="26"/>
        <end position="213"/>
    </location>
</feature>
<accession>A0A150MD83</accession>
<evidence type="ECO:0000256" key="3">
    <source>
        <dbReference type="ARBA" id="ARBA00022989"/>
    </source>
</evidence>
<comment type="subcellular location">
    <subcellularLocation>
        <location evidence="1">Membrane</location>
        <topology evidence="1">Multi-pass membrane protein</topology>
    </subcellularLocation>
</comment>
<dbReference type="AlphaFoldDB" id="A0A150MD83"/>
<dbReference type="Pfam" id="PF24961">
    <property type="entry name" value="NfeD_membrane"/>
    <property type="match status" value="1"/>
</dbReference>
<gene>
    <name evidence="10" type="ORF">B4135_1226</name>
</gene>
<dbReference type="SUPFAM" id="SSF52096">
    <property type="entry name" value="ClpP/crotonase"/>
    <property type="match status" value="1"/>
</dbReference>
<dbReference type="Pfam" id="PF01957">
    <property type="entry name" value="NfeD"/>
    <property type="match status" value="1"/>
</dbReference>
<evidence type="ECO:0000313" key="11">
    <source>
        <dbReference type="Proteomes" id="UP000075683"/>
    </source>
</evidence>
<sequence>MRRFLSVLFFVLIFIQPLPAFGDQDTVYVIPIKNEVEKGLYAFINRAVHEAEAEGAKAIILDIDTPGGFVDAADDIAQIITETKIKTVAFVNKDALSAGAYIALNADEIYMTPNASMGAAAVINQDGTAADQKAQSAWLAKMKSAAENGNRDPLYAMAMVDDSIDLPEYDAPKGKLLTLTAKNAEEVGYAEGIVQNLEELLAKLGLEDANVKHVKESFADRLARFITHPVIVPILLSLGSLGLIVELYTPGFGLAGITGLVSLLLFFYGHYISGLAGLESLLLFLLGVILVIAELFIPGGIAGFSGLGLIIVSILIAGENVWHMAISLFIAITAGILTMVIMMKFFGKKITWLNKLVLRDATTTEKGYVSNPSRRDLLGKTGYALTPLRPAGTVAIGNERIDAVTEGGFIPENAAVKVIDVEGVRVVVREMKKDQTDKEVTG</sequence>
<keyword evidence="3 5" id="KW-1133">Transmembrane helix</keyword>
<dbReference type="PANTHER" id="PTHR33507">
    <property type="entry name" value="INNER MEMBRANE PROTEIN YBBJ"/>
    <property type="match status" value="1"/>
</dbReference>
<evidence type="ECO:0000256" key="5">
    <source>
        <dbReference type="SAM" id="Phobius"/>
    </source>
</evidence>
<name>A0A150MD83_9BACI</name>
<feature type="transmembrane region" description="Helical" evidence="5">
    <location>
        <begin position="324"/>
        <end position="346"/>
    </location>
</feature>
<evidence type="ECO:0000256" key="6">
    <source>
        <dbReference type="SAM" id="SignalP"/>
    </source>
</evidence>
<feature type="chain" id="PRO_5039257562" evidence="6">
    <location>
        <begin position="21"/>
        <end position="442"/>
    </location>
</feature>
<evidence type="ECO:0000313" key="10">
    <source>
        <dbReference type="EMBL" id="KYD22436.1"/>
    </source>
</evidence>
<dbReference type="InterPro" id="IPR052165">
    <property type="entry name" value="Membrane_assoc_protease"/>
</dbReference>
<dbReference type="CDD" id="cd07021">
    <property type="entry name" value="Clp_protease_NfeD_like"/>
    <property type="match status" value="1"/>
</dbReference>
<dbReference type="InterPro" id="IPR056738">
    <property type="entry name" value="NfeD1b_N"/>
</dbReference>
<dbReference type="InterPro" id="IPR002810">
    <property type="entry name" value="NfeD-like_C"/>
</dbReference>
<evidence type="ECO:0000256" key="4">
    <source>
        <dbReference type="ARBA" id="ARBA00023136"/>
    </source>
</evidence>
<protein>
    <submittedName>
        <fullName evidence="10">Uncharacterized protein</fullName>
    </submittedName>
</protein>
<dbReference type="InterPro" id="IPR029045">
    <property type="entry name" value="ClpP/crotonase-like_dom_sf"/>
</dbReference>
<dbReference type="OrthoDB" id="9806253at2"/>